<dbReference type="Proteomes" id="UP000002214">
    <property type="component" value="Chromosome"/>
</dbReference>
<proteinExistence type="predicted"/>
<reference evidence="1 2" key="1">
    <citation type="submission" date="2008-10" db="EMBL/GenBank/DDBJ databases">
        <title>Genome sequence of Bacillus cereus AH187.</title>
        <authorList>
            <person name="Dodson R.J."/>
            <person name="Durkin A.S."/>
            <person name="Rosovitz M.J."/>
            <person name="Rasko D.A."/>
            <person name="Kolsto A.B."/>
            <person name="Okstad O.A."/>
            <person name="Ravel J."/>
            <person name="Sutton G."/>
        </authorList>
    </citation>
    <scope>NUCLEOTIDE SEQUENCE [LARGE SCALE GENOMIC DNA]</scope>
    <source>
        <strain evidence="1 2">AH187</strain>
    </source>
</reference>
<sequence>MLFSLLYRKYTLNVNLNEMYVNDLVFIKHLLSGMGEEK</sequence>
<organism evidence="1 2">
    <name type="scientific">Bacillus cereus (strain AH187)</name>
    <dbReference type="NCBI Taxonomy" id="405534"/>
    <lineage>
        <taxon>Bacteria</taxon>
        <taxon>Bacillati</taxon>
        <taxon>Bacillota</taxon>
        <taxon>Bacilli</taxon>
        <taxon>Bacillales</taxon>
        <taxon>Bacillaceae</taxon>
        <taxon>Bacillus</taxon>
        <taxon>Bacillus cereus group</taxon>
    </lineage>
</organism>
<dbReference type="EMBL" id="CP001177">
    <property type="protein sequence ID" value="ACJ78127.1"/>
    <property type="molecule type" value="Genomic_DNA"/>
</dbReference>
<evidence type="ECO:0000313" key="2">
    <source>
        <dbReference type="Proteomes" id="UP000002214"/>
    </source>
</evidence>
<dbReference type="KEGG" id="bcr:BCAH187_A2568"/>
<protein>
    <submittedName>
        <fullName evidence="1">Uncharacterized protein</fullName>
    </submittedName>
</protein>
<evidence type="ECO:0000313" key="1">
    <source>
        <dbReference type="EMBL" id="ACJ78127.1"/>
    </source>
</evidence>
<name>B7HRE3_BACC7</name>
<dbReference type="HOGENOM" id="CLU_3324079_0_0_9"/>
<dbReference type="AlphaFoldDB" id="B7HRE3"/>
<gene>
    <name evidence="1" type="ordered locus">BCAH187_A2568</name>
</gene>
<accession>B7HRE3</accession>